<evidence type="ECO:0000256" key="3">
    <source>
        <dbReference type="PIRSR" id="PIRSR600101-2"/>
    </source>
</evidence>
<proteinExistence type="predicted"/>
<feature type="binding site" evidence="3">
    <location>
        <position position="144"/>
    </location>
    <ligand>
        <name>L-glutamate</name>
        <dbReference type="ChEBI" id="CHEBI:29985"/>
    </ligand>
</feature>
<dbReference type="GO" id="GO:0005886">
    <property type="term" value="C:plasma membrane"/>
    <property type="evidence" value="ECO:0007669"/>
    <property type="project" value="TreeGrafter"/>
</dbReference>
<dbReference type="Pfam" id="PF01019">
    <property type="entry name" value="G_glu_transpept"/>
    <property type="match status" value="1"/>
</dbReference>
<dbReference type="GO" id="GO:0036374">
    <property type="term" value="F:glutathione hydrolase activity"/>
    <property type="evidence" value="ECO:0007669"/>
    <property type="project" value="InterPro"/>
</dbReference>
<keyword evidence="1" id="KW-1202">Platelet aggregation activating toxin</keyword>
<feature type="transmembrane region" description="Helical" evidence="4">
    <location>
        <begin position="20"/>
        <end position="44"/>
    </location>
</feature>
<dbReference type="PANTHER" id="PTHR11686:SF9">
    <property type="entry name" value="RE13973P"/>
    <property type="match status" value="1"/>
</dbReference>
<name>A0A818LEM0_9BILA</name>
<keyword evidence="1" id="KW-1199">Hemostasis impairing toxin</keyword>
<dbReference type="InterPro" id="IPR043138">
    <property type="entry name" value="GGT_lsub"/>
</dbReference>
<sequence length="614" mass="68753">MMVPEAGFHQFPSKSLRHRLSIIILLILILFLVSSIIAGLFFGLKKDKKNLLSDDKCELDHESYSVTGSSKLGKYDRAAVAVDNEECSKIGKSILLKGGKAVDAAIASSLCNGILNAHSMGIGGGCVLIIYSKKHGKAFSIVEREKAPLNSNKTMFQGRENMSLIGALSIGTPGELLAYRKAYELFGGGVSWSTLFQPTIRLCEKGFNVSRTLAFAINQNKKHIINDTQLREIFVKNNLTNELYGEGDLMKRIKLGKTLRQISRYGIKTFYSGNLSHKIISEIQKRGGILTLDDLRQYDLDIREALSINLNNSLKAFTSSSPSSGPILALILQIILGYKFESNDLNHNETASLFYHRLIESFKFAFAKQSNLGDPQQIQLKNFISNLTSQQYANLIRQKINDLKTFDEEYYKDNNNEIKTNDGTAHISIVDQYGDAVAITSTINTYFGSMIVGEETGIIYNNEMNDFSISTKENYHGLKFSKNNFISPGKRPISSQSPLIIIDNNKQIRLVIGASGGSKILTSIAHVTLLNLLFNKNIKESIDHSRIHHHLSPNQISFERNFDQNILNELKHRGHKMKCIPYGGSIVQAIEWRQQEKQYWANCDIRKGGNPHGY</sequence>
<dbReference type="PRINTS" id="PR01210">
    <property type="entry name" value="GGTRANSPTASE"/>
</dbReference>
<feature type="binding site" evidence="3">
    <location>
        <begin position="494"/>
        <end position="495"/>
    </location>
    <ligand>
        <name>L-glutamate</name>
        <dbReference type="ChEBI" id="CHEBI:29985"/>
    </ligand>
</feature>
<comment type="caution">
    <text evidence="5">The sequence shown here is derived from an EMBL/GenBank/DDBJ whole genome shotgun (WGS) entry which is preliminary data.</text>
</comment>
<evidence type="ECO:0000256" key="4">
    <source>
        <dbReference type="SAM" id="Phobius"/>
    </source>
</evidence>
<dbReference type="Gene3D" id="1.10.246.130">
    <property type="match status" value="1"/>
</dbReference>
<keyword evidence="4" id="KW-0812">Transmembrane</keyword>
<feature type="active site" description="Nucleophile" evidence="2">
    <location>
        <position position="424"/>
    </location>
</feature>
<dbReference type="SUPFAM" id="SSF56235">
    <property type="entry name" value="N-terminal nucleophile aminohydrolases (Ntn hydrolases)"/>
    <property type="match status" value="1"/>
</dbReference>
<evidence type="ECO:0000313" key="5">
    <source>
        <dbReference type="EMBL" id="CAF3576882.1"/>
    </source>
</evidence>
<keyword evidence="1" id="KW-0800">Toxin</keyword>
<dbReference type="PANTHER" id="PTHR11686">
    <property type="entry name" value="GAMMA GLUTAMYL TRANSPEPTIDASE"/>
    <property type="match status" value="1"/>
</dbReference>
<feature type="binding site" evidence="3">
    <location>
        <position position="517"/>
    </location>
    <ligand>
        <name>L-glutamate</name>
        <dbReference type="ChEBI" id="CHEBI:29985"/>
    </ligand>
</feature>
<dbReference type="FunFam" id="3.60.20.40:FF:000001">
    <property type="entry name" value="Gamma-glutamyltranspeptidase 1"/>
    <property type="match status" value="1"/>
</dbReference>
<dbReference type="Proteomes" id="UP000663868">
    <property type="component" value="Unassembled WGS sequence"/>
</dbReference>
<dbReference type="EMBL" id="CAJOBB010000130">
    <property type="protein sequence ID" value="CAF3576882.1"/>
    <property type="molecule type" value="Genomic_DNA"/>
</dbReference>
<keyword evidence="4" id="KW-0472">Membrane</keyword>
<dbReference type="Gene3D" id="3.60.20.40">
    <property type="match status" value="1"/>
</dbReference>
<protein>
    <submittedName>
        <fullName evidence="5">Uncharacterized protein</fullName>
    </submittedName>
</protein>
<dbReference type="InterPro" id="IPR000101">
    <property type="entry name" value="GGT_peptidase"/>
</dbReference>
<reference evidence="5" key="1">
    <citation type="submission" date="2021-02" db="EMBL/GenBank/DDBJ databases">
        <authorList>
            <person name="Nowell W R."/>
        </authorList>
    </citation>
    <scope>NUCLEOTIDE SEQUENCE</scope>
</reference>
<accession>A0A818LEM0</accession>
<feature type="binding site" evidence="3">
    <location>
        <begin position="442"/>
        <end position="444"/>
    </location>
    <ligand>
        <name>L-glutamate</name>
        <dbReference type="ChEBI" id="CHEBI:29985"/>
    </ligand>
</feature>
<dbReference type="AlphaFoldDB" id="A0A818LEM0"/>
<dbReference type="FunFam" id="1.10.246.130:FF:000001">
    <property type="entry name" value="Gamma-glutamyltransferase 5 isoform 1"/>
    <property type="match status" value="1"/>
</dbReference>
<dbReference type="InterPro" id="IPR029055">
    <property type="entry name" value="Ntn_hydrolases_N"/>
</dbReference>
<dbReference type="GO" id="GO:0006751">
    <property type="term" value="P:glutathione catabolic process"/>
    <property type="evidence" value="ECO:0007669"/>
    <property type="project" value="InterPro"/>
</dbReference>
<evidence type="ECO:0000256" key="1">
    <source>
        <dbReference type="ARBA" id="ARBA00084097"/>
    </source>
</evidence>
<keyword evidence="4" id="KW-1133">Transmembrane helix</keyword>
<evidence type="ECO:0000256" key="2">
    <source>
        <dbReference type="PIRSR" id="PIRSR600101-1"/>
    </source>
</evidence>
<evidence type="ECO:0000313" key="6">
    <source>
        <dbReference type="Proteomes" id="UP000663868"/>
    </source>
</evidence>
<organism evidence="5 6">
    <name type="scientific">Adineta steineri</name>
    <dbReference type="NCBI Taxonomy" id="433720"/>
    <lineage>
        <taxon>Eukaryota</taxon>
        <taxon>Metazoa</taxon>
        <taxon>Spiralia</taxon>
        <taxon>Gnathifera</taxon>
        <taxon>Rotifera</taxon>
        <taxon>Eurotatoria</taxon>
        <taxon>Bdelloidea</taxon>
        <taxon>Adinetida</taxon>
        <taxon>Adinetidae</taxon>
        <taxon>Adineta</taxon>
    </lineage>
</organism>
<feature type="binding site" evidence="3">
    <location>
        <position position="466"/>
    </location>
    <ligand>
        <name>L-glutamate</name>
        <dbReference type="ChEBI" id="CHEBI:29985"/>
    </ligand>
</feature>
<dbReference type="NCBIfam" id="TIGR00066">
    <property type="entry name" value="g_glut_trans"/>
    <property type="match status" value="1"/>
</dbReference>
<gene>
    <name evidence="5" type="ORF">KXQ929_LOCUS3919</name>
</gene>
<dbReference type="InterPro" id="IPR043137">
    <property type="entry name" value="GGT_ssub_C"/>
</dbReference>